<reference evidence="1 2" key="1">
    <citation type="journal article" date="2023" name="Nucleic Acids Res.">
        <title>The hologenome of Daphnia magna reveals possible DNA methylation and microbiome-mediated evolution of the host genome.</title>
        <authorList>
            <person name="Chaturvedi A."/>
            <person name="Li X."/>
            <person name="Dhandapani V."/>
            <person name="Marshall H."/>
            <person name="Kissane S."/>
            <person name="Cuenca-Cambronero M."/>
            <person name="Asole G."/>
            <person name="Calvet F."/>
            <person name="Ruiz-Romero M."/>
            <person name="Marangio P."/>
            <person name="Guigo R."/>
            <person name="Rago D."/>
            <person name="Mirbahai L."/>
            <person name="Eastwood N."/>
            <person name="Colbourne J.K."/>
            <person name="Zhou J."/>
            <person name="Mallon E."/>
            <person name="Orsini L."/>
        </authorList>
    </citation>
    <scope>NUCLEOTIDE SEQUENCE [LARGE SCALE GENOMIC DNA]</scope>
    <source>
        <strain evidence="1">LRV0_1</strain>
    </source>
</reference>
<dbReference type="Proteomes" id="UP001234178">
    <property type="component" value="Unassembled WGS sequence"/>
</dbReference>
<organism evidence="1 2">
    <name type="scientific">Daphnia magna</name>
    <dbReference type="NCBI Taxonomy" id="35525"/>
    <lineage>
        <taxon>Eukaryota</taxon>
        <taxon>Metazoa</taxon>
        <taxon>Ecdysozoa</taxon>
        <taxon>Arthropoda</taxon>
        <taxon>Crustacea</taxon>
        <taxon>Branchiopoda</taxon>
        <taxon>Diplostraca</taxon>
        <taxon>Cladocera</taxon>
        <taxon>Anomopoda</taxon>
        <taxon>Daphniidae</taxon>
        <taxon>Daphnia</taxon>
    </lineage>
</organism>
<proteinExistence type="predicted"/>
<evidence type="ECO:0000313" key="1">
    <source>
        <dbReference type="EMBL" id="KAK4014526.1"/>
    </source>
</evidence>
<protein>
    <submittedName>
        <fullName evidence="1">Uncharacterized protein</fullName>
    </submittedName>
</protein>
<keyword evidence="2" id="KW-1185">Reference proteome</keyword>
<sequence>MKTPSIPVLDVRIPPNLGAFLSSFIRSPVSKQPTSNVSAVRSSPPPRCCSSRYDNYPYPLSTLTVRQQNPGEVSYLLERLGQLPLHLTKSTRPSACVLSLSYPASSSRICWRTGTFSSFASLFHIVLELVTFSEDNGDCQIKSPSSLIIGCGINFLLIVRPVPLITHYAGTK</sequence>
<accession>A0ABQ9ZNN8</accession>
<gene>
    <name evidence="1" type="ORF">OUZ56_027049</name>
</gene>
<dbReference type="EMBL" id="JAOYFB010000004">
    <property type="protein sequence ID" value="KAK4014526.1"/>
    <property type="molecule type" value="Genomic_DNA"/>
</dbReference>
<comment type="caution">
    <text evidence="1">The sequence shown here is derived from an EMBL/GenBank/DDBJ whole genome shotgun (WGS) entry which is preliminary data.</text>
</comment>
<evidence type="ECO:0000313" key="2">
    <source>
        <dbReference type="Proteomes" id="UP001234178"/>
    </source>
</evidence>
<name>A0ABQ9ZNN8_9CRUS</name>